<gene>
    <name evidence="1" type="ORF">BofuT4_uP155450.1</name>
</gene>
<sequence length="34" mass="3601">MALAIEPTVPPKEQGHSLELDMSFNIGDGVFAEG</sequence>
<dbReference type="Proteomes" id="UP000008177">
    <property type="component" value="Unplaced contigs"/>
</dbReference>
<reference evidence="2" key="1">
    <citation type="journal article" date="2011" name="PLoS Genet.">
        <title>Genomic analysis of the necrotrophic fungal pathogens Sclerotinia sclerotiorum and Botrytis cinerea.</title>
        <authorList>
            <person name="Amselem J."/>
            <person name="Cuomo C.A."/>
            <person name="van Kan J.A."/>
            <person name="Viaud M."/>
            <person name="Benito E.P."/>
            <person name="Couloux A."/>
            <person name="Coutinho P.M."/>
            <person name="de Vries R.P."/>
            <person name="Dyer P.S."/>
            <person name="Fillinger S."/>
            <person name="Fournier E."/>
            <person name="Gout L."/>
            <person name="Hahn M."/>
            <person name="Kohn L."/>
            <person name="Lapalu N."/>
            <person name="Plummer K.M."/>
            <person name="Pradier J.M."/>
            <person name="Quevillon E."/>
            <person name="Sharon A."/>
            <person name="Simon A."/>
            <person name="ten Have A."/>
            <person name="Tudzynski B."/>
            <person name="Tudzynski P."/>
            <person name="Wincker P."/>
            <person name="Andrew M."/>
            <person name="Anthouard V."/>
            <person name="Beever R.E."/>
            <person name="Beffa R."/>
            <person name="Benoit I."/>
            <person name="Bouzid O."/>
            <person name="Brault B."/>
            <person name="Chen Z."/>
            <person name="Choquer M."/>
            <person name="Collemare J."/>
            <person name="Cotton P."/>
            <person name="Danchin E.G."/>
            <person name="Da Silva C."/>
            <person name="Gautier A."/>
            <person name="Giraud C."/>
            <person name="Giraud T."/>
            <person name="Gonzalez C."/>
            <person name="Grossetete S."/>
            <person name="Guldener U."/>
            <person name="Henrissat B."/>
            <person name="Howlett B.J."/>
            <person name="Kodira C."/>
            <person name="Kretschmer M."/>
            <person name="Lappartient A."/>
            <person name="Leroch M."/>
            <person name="Levis C."/>
            <person name="Mauceli E."/>
            <person name="Neuveglise C."/>
            <person name="Oeser B."/>
            <person name="Pearson M."/>
            <person name="Poulain J."/>
            <person name="Poussereau N."/>
            <person name="Quesneville H."/>
            <person name="Rascle C."/>
            <person name="Schumacher J."/>
            <person name="Segurens B."/>
            <person name="Sexton A."/>
            <person name="Silva E."/>
            <person name="Sirven C."/>
            <person name="Soanes D.M."/>
            <person name="Talbot N.J."/>
            <person name="Templeton M."/>
            <person name="Yandava C."/>
            <person name="Yarden O."/>
            <person name="Zeng Q."/>
            <person name="Rollins J.A."/>
            <person name="Lebrun M.H."/>
            <person name="Dickman M."/>
        </authorList>
    </citation>
    <scope>NUCLEOTIDE SEQUENCE [LARGE SCALE GENOMIC DNA]</scope>
    <source>
        <strain evidence="2">T4</strain>
    </source>
</reference>
<protein>
    <submittedName>
        <fullName evidence="1">Uncharacterized protein</fullName>
    </submittedName>
</protein>
<dbReference type="HOGENOM" id="CLU_3377018_0_0_1"/>
<dbReference type="InParanoid" id="G2YVA6"/>
<dbReference type="AlphaFoldDB" id="G2YVA6"/>
<name>G2YVA6_BOTF4</name>
<accession>G2YVA6</accession>
<evidence type="ECO:0000313" key="2">
    <source>
        <dbReference type="Proteomes" id="UP000008177"/>
    </source>
</evidence>
<evidence type="ECO:0000313" key="1">
    <source>
        <dbReference type="EMBL" id="CCD55554.1"/>
    </source>
</evidence>
<dbReference type="EMBL" id="FQ790355">
    <property type="protein sequence ID" value="CCD55554.1"/>
    <property type="molecule type" value="Genomic_DNA"/>
</dbReference>
<organism evidence="1 2">
    <name type="scientific">Botryotinia fuckeliana (strain T4)</name>
    <name type="common">Noble rot fungus</name>
    <name type="synonym">Botrytis cinerea</name>
    <dbReference type="NCBI Taxonomy" id="999810"/>
    <lineage>
        <taxon>Eukaryota</taxon>
        <taxon>Fungi</taxon>
        <taxon>Dikarya</taxon>
        <taxon>Ascomycota</taxon>
        <taxon>Pezizomycotina</taxon>
        <taxon>Leotiomycetes</taxon>
        <taxon>Helotiales</taxon>
        <taxon>Sclerotiniaceae</taxon>
        <taxon>Botrytis</taxon>
    </lineage>
</organism>
<proteinExistence type="predicted"/>